<keyword evidence="3" id="KW-0804">Transcription</keyword>
<dbReference type="Gene3D" id="1.10.357.10">
    <property type="entry name" value="Tetracycline Repressor, domain 2"/>
    <property type="match status" value="1"/>
</dbReference>
<dbReference type="InterPro" id="IPR001647">
    <property type="entry name" value="HTH_TetR"/>
</dbReference>
<keyword evidence="2 4" id="KW-0238">DNA-binding</keyword>
<name>A0ABY7B278_9PSEU</name>
<accession>A0ABY7B278</accession>
<dbReference type="EMBL" id="CP113836">
    <property type="protein sequence ID" value="WAL64996.1"/>
    <property type="molecule type" value="Genomic_DNA"/>
</dbReference>
<dbReference type="Pfam" id="PF00440">
    <property type="entry name" value="TetR_N"/>
    <property type="match status" value="1"/>
</dbReference>
<organism evidence="6 7">
    <name type="scientific">Amycolatopsis cynarae</name>
    <dbReference type="NCBI Taxonomy" id="2995223"/>
    <lineage>
        <taxon>Bacteria</taxon>
        <taxon>Bacillati</taxon>
        <taxon>Actinomycetota</taxon>
        <taxon>Actinomycetes</taxon>
        <taxon>Pseudonocardiales</taxon>
        <taxon>Pseudonocardiaceae</taxon>
        <taxon>Amycolatopsis</taxon>
    </lineage>
</organism>
<dbReference type="Pfam" id="PF21597">
    <property type="entry name" value="TetR_C_43"/>
    <property type="match status" value="1"/>
</dbReference>
<keyword evidence="7" id="KW-1185">Reference proteome</keyword>
<evidence type="ECO:0000256" key="3">
    <source>
        <dbReference type="ARBA" id="ARBA00023163"/>
    </source>
</evidence>
<dbReference type="PROSITE" id="PS50977">
    <property type="entry name" value="HTH_TETR_2"/>
    <property type="match status" value="1"/>
</dbReference>
<reference evidence="6" key="1">
    <citation type="submission" date="2022-11" db="EMBL/GenBank/DDBJ databases">
        <authorList>
            <person name="Mo P."/>
        </authorList>
    </citation>
    <scope>NUCLEOTIDE SEQUENCE</scope>
    <source>
        <strain evidence="6">HUAS 11-8</strain>
    </source>
</reference>
<dbReference type="PRINTS" id="PR00455">
    <property type="entry name" value="HTHTETR"/>
</dbReference>
<evidence type="ECO:0000256" key="4">
    <source>
        <dbReference type="PROSITE-ProRule" id="PRU00335"/>
    </source>
</evidence>
<dbReference type="PANTHER" id="PTHR30055:SF234">
    <property type="entry name" value="HTH-TYPE TRANSCRIPTIONAL REGULATOR BETI"/>
    <property type="match status" value="1"/>
</dbReference>
<evidence type="ECO:0000313" key="7">
    <source>
        <dbReference type="Proteomes" id="UP001163203"/>
    </source>
</evidence>
<dbReference type="Proteomes" id="UP001163203">
    <property type="component" value="Chromosome"/>
</dbReference>
<evidence type="ECO:0000259" key="5">
    <source>
        <dbReference type="PROSITE" id="PS50977"/>
    </source>
</evidence>
<feature type="DNA-binding region" description="H-T-H motif" evidence="4">
    <location>
        <begin position="36"/>
        <end position="55"/>
    </location>
</feature>
<dbReference type="RefSeq" id="WP_268755210.1">
    <property type="nucleotide sequence ID" value="NZ_CP113836.1"/>
</dbReference>
<evidence type="ECO:0000256" key="1">
    <source>
        <dbReference type="ARBA" id="ARBA00023015"/>
    </source>
</evidence>
<evidence type="ECO:0000256" key="2">
    <source>
        <dbReference type="ARBA" id="ARBA00023125"/>
    </source>
</evidence>
<protein>
    <submittedName>
        <fullName evidence="6">Helix-turn-helix domain containing protein</fullName>
    </submittedName>
</protein>
<dbReference type="InterPro" id="IPR036271">
    <property type="entry name" value="Tet_transcr_reg_TetR-rel_C_sf"/>
</dbReference>
<dbReference type="SUPFAM" id="SSF46689">
    <property type="entry name" value="Homeodomain-like"/>
    <property type="match status" value="1"/>
</dbReference>
<sequence length="222" mass="24457">MTADPETKLRADARRNRDQIIAAAKEMFAAQGPDVPMEEIARRAGVGVGTLYRRFPDREALIRAVAQHNFALVLEEARAAAREEPSAWQALVRLLRQSRELRLSVQLALVSPLAWTILRNDAKTQEFRDAILDVLDGIVRTAQQDGTLRTDIGTGDVAVLVSFLLRRIPFAPDEDLLLDRALTLILDGLSARQGSPLPGTPTSAFDLMRAKRSREQAPPGCA</sequence>
<dbReference type="InterPro" id="IPR050109">
    <property type="entry name" value="HTH-type_TetR-like_transc_reg"/>
</dbReference>
<dbReference type="InterPro" id="IPR049445">
    <property type="entry name" value="TetR_SbtR-like_C"/>
</dbReference>
<keyword evidence="1" id="KW-0805">Transcription regulation</keyword>
<dbReference type="PANTHER" id="PTHR30055">
    <property type="entry name" value="HTH-TYPE TRANSCRIPTIONAL REGULATOR RUTR"/>
    <property type="match status" value="1"/>
</dbReference>
<feature type="domain" description="HTH tetR-type" evidence="5">
    <location>
        <begin position="14"/>
        <end position="73"/>
    </location>
</feature>
<proteinExistence type="predicted"/>
<evidence type="ECO:0000313" key="6">
    <source>
        <dbReference type="EMBL" id="WAL64996.1"/>
    </source>
</evidence>
<gene>
    <name evidence="6" type="ORF">ORV05_29380</name>
</gene>
<dbReference type="InterPro" id="IPR009057">
    <property type="entry name" value="Homeodomain-like_sf"/>
</dbReference>
<dbReference type="SUPFAM" id="SSF48498">
    <property type="entry name" value="Tetracyclin repressor-like, C-terminal domain"/>
    <property type="match status" value="1"/>
</dbReference>